<evidence type="ECO:0000313" key="12">
    <source>
        <dbReference type="EMBL" id="RSU02459.1"/>
    </source>
</evidence>
<sequence length="224" mass="24995">MKRAIELKNVNKVFGKGKKQVNALTDINFHVNPGELVAVIGPSGSGKSTFLKVIAGLLEPTSGSVIIDDQDLKNVAAKDLVKLRFDKLGFILQQSNLVPFLKVAEQFKLIEKNDRSKKDPDYRQKLAELLDIEKLMNSYPKDLSGGERQRVAISTALYHKPEIILADEPTASLDSDRAFEVAVLLARLAEQEKTGIVMVTHDERLLKYCHRVCRIEDGQLTEVV</sequence>
<dbReference type="Pfam" id="PF00005">
    <property type="entry name" value="ABC_tran"/>
    <property type="match status" value="1"/>
</dbReference>
<comment type="caution">
    <text evidence="12">The sequence shown here is derived from an EMBL/GenBank/DDBJ whole genome shotgun (WGS) entry which is preliminary data.</text>
</comment>
<dbReference type="InterPro" id="IPR015854">
    <property type="entry name" value="ABC_transpr_LolD-like"/>
</dbReference>
<dbReference type="GO" id="GO:0005524">
    <property type="term" value="F:ATP binding"/>
    <property type="evidence" value="ECO:0007669"/>
    <property type="project" value="UniProtKB-KW"/>
</dbReference>
<dbReference type="InterPro" id="IPR003439">
    <property type="entry name" value="ABC_transporter-like_ATP-bd"/>
</dbReference>
<dbReference type="InterPro" id="IPR003593">
    <property type="entry name" value="AAA+_ATPase"/>
</dbReference>
<dbReference type="SUPFAM" id="SSF52540">
    <property type="entry name" value="P-loop containing nucleoside triphosphate hydrolases"/>
    <property type="match status" value="1"/>
</dbReference>
<evidence type="ECO:0000256" key="8">
    <source>
        <dbReference type="ARBA" id="ARBA00024359"/>
    </source>
</evidence>
<evidence type="ECO:0000256" key="7">
    <source>
        <dbReference type="ARBA" id="ARBA00023136"/>
    </source>
</evidence>
<protein>
    <recommendedName>
        <fullName evidence="9">Putative hemin import ATP-binding protein HrtA</fullName>
    </recommendedName>
</protein>
<evidence type="ECO:0000256" key="10">
    <source>
        <dbReference type="ARBA" id="ARBA00024721"/>
    </source>
</evidence>
<dbReference type="SMART" id="SM00382">
    <property type="entry name" value="AAA"/>
    <property type="match status" value="1"/>
</dbReference>
<comment type="function">
    <text evidence="10">Part of the ABC transporter complex hrt involved in hemin import. Responsible for energy coupling to the transport system.</text>
</comment>
<keyword evidence="5" id="KW-0547">Nucleotide-binding</keyword>
<proteinExistence type="inferred from homology"/>
<evidence type="ECO:0000256" key="6">
    <source>
        <dbReference type="ARBA" id="ARBA00022840"/>
    </source>
</evidence>
<dbReference type="InterPro" id="IPR027417">
    <property type="entry name" value="P-loop_NTPase"/>
</dbReference>
<keyword evidence="3" id="KW-0813">Transport</keyword>
<keyword evidence="6 12" id="KW-0067">ATP-binding</keyword>
<dbReference type="PANTHER" id="PTHR24220">
    <property type="entry name" value="IMPORT ATP-BINDING PROTEIN"/>
    <property type="match status" value="1"/>
</dbReference>
<evidence type="ECO:0000256" key="9">
    <source>
        <dbReference type="ARBA" id="ARBA00024432"/>
    </source>
</evidence>
<evidence type="ECO:0000259" key="11">
    <source>
        <dbReference type="PROSITE" id="PS50893"/>
    </source>
</evidence>
<comment type="subunit">
    <text evidence="2">The complex is composed of two ATP-binding proteins (HrtA), two transmembrane proteins (HrtB) and a solute-binding protein.</text>
</comment>
<keyword evidence="7" id="KW-0472">Membrane</keyword>
<keyword evidence="13" id="KW-1185">Reference proteome</keyword>
<dbReference type="RefSeq" id="WP_126832136.1">
    <property type="nucleotide sequence ID" value="NZ_CBCRYB010000009.1"/>
</dbReference>
<dbReference type="InterPro" id="IPR017911">
    <property type="entry name" value="MacB-like_ATP-bd"/>
</dbReference>
<dbReference type="PROSITE" id="PS00211">
    <property type="entry name" value="ABC_TRANSPORTER_1"/>
    <property type="match status" value="1"/>
</dbReference>
<dbReference type="GO" id="GO:0022857">
    <property type="term" value="F:transmembrane transporter activity"/>
    <property type="evidence" value="ECO:0007669"/>
    <property type="project" value="TreeGrafter"/>
</dbReference>
<name>A0A430A6F5_9ENTE</name>
<gene>
    <name evidence="12" type="ORF">CBF31_08810</name>
</gene>
<dbReference type="Proteomes" id="UP000287101">
    <property type="component" value="Unassembled WGS sequence"/>
</dbReference>
<dbReference type="GO" id="GO:0005886">
    <property type="term" value="C:plasma membrane"/>
    <property type="evidence" value="ECO:0007669"/>
    <property type="project" value="UniProtKB-SubCell"/>
</dbReference>
<dbReference type="PROSITE" id="PS50893">
    <property type="entry name" value="ABC_TRANSPORTER_2"/>
    <property type="match status" value="1"/>
</dbReference>
<feature type="domain" description="ABC transporter" evidence="11">
    <location>
        <begin position="5"/>
        <end position="224"/>
    </location>
</feature>
<organism evidence="12 13">
    <name type="scientific">Vagococcus fessus</name>
    <dbReference type="NCBI Taxonomy" id="120370"/>
    <lineage>
        <taxon>Bacteria</taxon>
        <taxon>Bacillati</taxon>
        <taxon>Bacillota</taxon>
        <taxon>Bacilli</taxon>
        <taxon>Lactobacillales</taxon>
        <taxon>Enterococcaceae</taxon>
        <taxon>Vagococcus</taxon>
    </lineage>
</organism>
<evidence type="ECO:0000256" key="4">
    <source>
        <dbReference type="ARBA" id="ARBA00022475"/>
    </source>
</evidence>
<evidence type="ECO:0000256" key="2">
    <source>
        <dbReference type="ARBA" id="ARBA00011131"/>
    </source>
</evidence>
<accession>A0A430A6F5</accession>
<dbReference type="PANTHER" id="PTHR24220:SF666">
    <property type="entry name" value="HEMIN IMPORT ATP-BINDING PROTEIN HRTA-RELATED"/>
    <property type="match status" value="1"/>
</dbReference>
<evidence type="ECO:0000256" key="1">
    <source>
        <dbReference type="ARBA" id="ARBA00004202"/>
    </source>
</evidence>
<dbReference type="EMBL" id="NGJY01000003">
    <property type="protein sequence ID" value="RSU02459.1"/>
    <property type="molecule type" value="Genomic_DNA"/>
</dbReference>
<dbReference type="AlphaFoldDB" id="A0A430A6F5"/>
<evidence type="ECO:0000256" key="5">
    <source>
        <dbReference type="ARBA" id="ARBA00022741"/>
    </source>
</evidence>
<dbReference type="GO" id="GO:0016887">
    <property type="term" value="F:ATP hydrolysis activity"/>
    <property type="evidence" value="ECO:0007669"/>
    <property type="project" value="InterPro"/>
</dbReference>
<keyword evidence="4" id="KW-1003">Cell membrane</keyword>
<reference evidence="12 13" key="1">
    <citation type="submission" date="2017-05" db="EMBL/GenBank/DDBJ databases">
        <title>Vagococcus spp. assemblies.</title>
        <authorList>
            <person name="Gulvik C.A."/>
        </authorList>
    </citation>
    <scope>NUCLEOTIDE SEQUENCE [LARGE SCALE GENOMIC DNA]</scope>
    <source>
        <strain evidence="12 13">CCUG 41755</strain>
    </source>
</reference>
<dbReference type="Gene3D" id="3.40.50.300">
    <property type="entry name" value="P-loop containing nucleotide triphosphate hydrolases"/>
    <property type="match status" value="1"/>
</dbReference>
<comment type="similarity">
    <text evidence="8">Belongs to the ABC transporter superfamily. HrtA family.</text>
</comment>
<comment type="subcellular location">
    <subcellularLocation>
        <location evidence="1">Cell membrane</location>
        <topology evidence="1">Peripheral membrane protein</topology>
    </subcellularLocation>
</comment>
<dbReference type="CDD" id="cd03255">
    <property type="entry name" value="ABC_MJ0796_LolCDE_FtsE"/>
    <property type="match status" value="1"/>
</dbReference>
<evidence type="ECO:0000313" key="13">
    <source>
        <dbReference type="Proteomes" id="UP000287101"/>
    </source>
</evidence>
<dbReference type="InterPro" id="IPR017871">
    <property type="entry name" value="ABC_transporter-like_CS"/>
</dbReference>
<dbReference type="OrthoDB" id="9791546at2"/>
<evidence type="ECO:0000256" key="3">
    <source>
        <dbReference type="ARBA" id="ARBA00022448"/>
    </source>
</evidence>